<dbReference type="Gene3D" id="3.40.50.280">
    <property type="entry name" value="Cobalamin-binding domain"/>
    <property type="match status" value="1"/>
</dbReference>
<dbReference type="InterPro" id="IPR007197">
    <property type="entry name" value="rSAM"/>
</dbReference>
<comment type="cofactor">
    <cofactor evidence="1">
        <name>[4Fe-4S] cluster</name>
        <dbReference type="ChEBI" id="CHEBI:49883"/>
    </cofactor>
</comment>
<evidence type="ECO:0000313" key="8">
    <source>
        <dbReference type="EMBL" id="MEQ2425669.1"/>
    </source>
</evidence>
<evidence type="ECO:0000256" key="5">
    <source>
        <dbReference type="ARBA" id="ARBA00023014"/>
    </source>
</evidence>
<dbReference type="InterPro" id="IPR025288">
    <property type="entry name" value="DUF4080"/>
</dbReference>
<dbReference type="Pfam" id="PF13311">
    <property type="entry name" value="DUF4080"/>
    <property type="match status" value="1"/>
</dbReference>
<reference evidence="8 9" key="1">
    <citation type="submission" date="2024-03" db="EMBL/GenBank/DDBJ databases">
        <title>Human intestinal bacterial collection.</title>
        <authorList>
            <person name="Pauvert C."/>
            <person name="Hitch T.C.A."/>
            <person name="Clavel T."/>
        </authorList>
    </citation>
    <scope>NUCLEOTIDE SEQUENCE [LARGE SCALE GENOMIC DNA]</scope>
    <source>
        <strain evidence="8 9">CLA-SR-H021</strain>
    </source>
</reference>
<dbReference type="RefSeq" id="WP_349118234.1">
    <property type="nucleotide sequence ID" value="NZ_JBBMFM010000038.1"/>
</dbReference>
<dbReference type="Proteomes" id="UP001454086">
    <property type="component" value="Unassembled WGS sequence"/>
</dbReference>
<keyword evidence="3" id="KW-0479">Metal-binding</keyword>
<keyword evidence="9" id="KW-1185">Reference proteome</keyword>
<evidence type="ECO:0000256" key="1">
    <source>
        <dbReference type="ARBA" id="ARBA00001966"/>
    </source>
</evidence>
<dbReference type="Pfam" id="PF04055">
    <property type="entry name" value="Radical_SAM"/>
    <property type="match status" value="1"/>
</dbReference>
<dbReference type="EMBL" id="JBBMFM010000038">
    <property type="protein sequence ID" value="MEQ2425669.1"/>
    <property type="molecule type" value="Genomic_DNA"/>
</dbReference>
<dbReference type="CDD" id="cd02068">
    <property type="entry name" value="radical_SAM_B12_BD"/>
    <property type="match status" value="1"/>
</dbReference>
<keyword evidence="4" id="KW-0408">Iron</keyword>
<dbReference type="SUPFAM" id="SSF102114">
    <property type="entry name" value="Radical SAM enzymes"/>
    <property type="match status" value="1"/>
</dbReference>
<evidence type="ECO:0000259" key="7">
    <source>
        <dbReference type="PROSITE" id="PS51918"/>
    </source>
</evidence>
<dbReference type="InterPro" id="IPR036724">
    <property type="entry name" value="Cobalamin-bd_sf"/>
</dbReference>
<comment type="caution">
    <text evidence="8">The sequence shown here is derived from an EMBL/GenBank/DDBJ whole genome shotgun (WGS) entry which is preliminary data.</text>
</comment>
<dbReference type="InterPro" id="IPR058240">
    <property type="entry name" value="rSAM_sf"/>
</dbReference>
<dbReference type="PROSITE" id="PS51918">
    <property type="entry name" value="RADICAL_SAM"/>
    <property type="match status" value="1"/>
</dbReference>
<dbReference type="Pfam" id="PF02310">
    <property type="entry name" value="B12-binding"/>
    <property type="match status" value="1"/>
</dbReference>
<name>A0ABV1D976_9FIRM</name>
<gene>
    <name evidence="8" type="ORF">WMQ36_11835</name>
</gene>
<dbReference type="InterPro" id="IPR006158">
    <property type="entry name" value="Cobalamin-bd"/>
</dbReference>
<dbReference type="PANTHER" id="PTHR43409">
    <property type="entry name" value="ANAEROBIC MAGNESIUM-PROTOPORPHYRIN IX MONOMETHYL ESTER CYCLASE-RELATED"/>
    <property type="match status" value="1"/>
</dbReference>
<feature type="domain" description="Radical SAM core" evidence="7">
    <location>
        <begin position="242"/>
        <end position="466"/>
    </location>
</feature>
<protein>
    <submittedName>
        <fullName evidence="8">DUF4080 domain-containing protein</fullName>
    </submittedName>
</protein>
<dbReference type="InterPro" id="IPR023404">
    <property type="entry name" value="rSAM_horseshoe"/>
</dbReference>
<keyword evidence="5" id="KW-0411">Iron-sulfur</keyword>
<dbReference type="SMART" id="SM00729">
    <property type="entry name" value="Elp3"/>
    <property type="match status" value="1"/>
</dbReference>
<dbReference type="PROSITE" id="PS51332">
    <property type="entry name" value="B12_BINDING"/>
    <property type="match status" value="1"/>
</dbReference>
<organism evidence="8 9">
    <name type="scientific">Enterocloster hominis</name>
    <name type="common">ex Hitch et al. 2024</name>
    <dbReference type="NCBI Taxonomy" id="1917870"/>
    <lineage>
        <taxon>Bacteria</taxon>
        <taxon>Bacillati</taxon>
        <taxon>Bacillota</taxon>
        <taxon>Clostridia</taxon>
        <taxon>Lachnospirales</taxon>
        <taxon>Lachnospiraceae</taxon>
        <taxon>Enterocloster</taxon>
    </lineage>
</organism>
<evidence type="ECO:0000256" key="3">
    <source>
        <dbReference type="ARBA" id="ARBA00022723"/>
    </source>
</evidence>
<proteinExistence type="predicted"/>
<dbReference type="Gene3D" id="3.80.30.20">
    <property type="entry name" value="tm_1862 like domain"/>
    <property type="match status" value="1"/>
</dbReference>
<feature type="domain" description="B12-binding" evidence="6">
    <location>
        <begin position="1"/>
        <end position="141"/>
    </location>
</feature>
<evidence type="ECO:0000313" key="9">
    <source>
        <dbReference type="Proteomes" id="UP001454086"/>
    </source>
</evidence>
<dbReference type="InterPro" id="IPR006638">
    <property type="entry name" value="Elp3/MiaA/NifB-like_rSAM"/>
</dbReference>
<sequence>MKILLVAVNAKYIHSNLGIYSLKAYAGQQLDSLRPRQATIELAEYTINHQMDACLQDIYRRRPDVIGFSCYIWNIGAIRALAADLKKVLPGIPIWFGGPEVSFDSEKVLRENPSVTGVMKGEGEETFAQLAQYYVDNLRENEGYCGGAGQDGKGDTCGQSDADGPSVCDMANASGPSACGMSDASGLTCYDIPGAASPRPGLSEIPGLTYRNPDGTITDTGIRPVMDLSRIPFSYHTVALEDLEHRIIYYESSRGCPFSCSYCLSSIDKQVRFRDLELVKEELRYFLDARVPQVKFVDRTFNCKKSHAMAIWKFIQEHDNGITNFHFEIAADLLGEEEMELLAKMRPGLVQLEIGVQTTNTQTLEAIRRKTDLQEIQRITARINQGRNVHQHLDLIAGLPYEGMDSFRRSFNDVYAMEPEQLQLGFLKVLKGSYMEEMASAYGLTYSSLPPYEVLSTRWLSYDGILELKEVEDMVEVYYNSRQFTCTLKAFEKEFTSPYDMFYFMGEYYRNRGLAGISHNRIARYEILFDIISERLISRSGQTYDVMGHAGNVTMHADDMSRPHCPKQQAKLAEPVHLDDTSQRELETYRDLLMTDLYLRENVKSRPGFARDQSAFKAQIKDFFIKEEKAPRYLTDYKGYDSRQMSKMAHVEAMADGTLVLFDYRNRDSLTYNARACVIDKTDNG</sequence>
<accession>A0ABV1D976</accession>
<dbReference type="PANTHER" id="PTHR43409:SF16">
    <property type="entry name" value="SLR0320 PROTEIN"/>
    <property type="match status" value="1"/>
</dbReference>
<dbReference type="SFLD" id="SFLDS00029">
    <property type="entry name" value="Radical_SAM"/>
    <property type="match status" value="1"/>
</dbReference>
<evidence type="ECO:0000259" key="6">
    <source>
        <dbReference type="PROSITE" id="PS51332"/>
    </source>
</evidence>
<dbReference type="SUPFAM" id="SSF52242">
    <property type="entry name" value="Cobalamin (vitamin B12)-binding domain"/>
    <property type="match status" value="1"/>
</dbReference>
<keyword evidence="2" id="KW-0949">S-adenosyl-L-methionine</keyword>
<dbReference type="SFLD" id="SFLDG01082">
    <property type="entry name" value="B12-binding_domain_containing"/>
    <property type="match status" value="1"/>
</dbReference>
<evidence type="ECO:0000256" key="4">
    <source>
        <dbReference type="ARBA" id="ARBA00023004"/>
    </source>
</evidence>
<evidence type="ECO:0000256" key="2">
    <source>
        <dbReference type="ARBA" id="ARBA00022691"/>
    </source>
</evidence>
<dbReference type="InterPro" id="IPR051198">
    <property type="entry name" value="BchE-like"/>
</dbReference>